<sequence length="168" mass="18658">MFVLLDEDVETMDLVGARSLNPLGVRHIGARMPRAEVSCPLVLFATVCLATAESLCLFEINGLLLRIFAHAKSAGCLLCCVLLVRKRVSWCKCKLVGLIEHWIGIRSLRDRPAETNNLRHMFNLSPRTLKLIDPSILSLKACLSVQLCRLPLVFGDAIESTSLRTMTL</sequence>
<dbReference type="EMBL" id="JYDJ01000058">
    <property type="protein sequence ID" value="KRX46439.1"/>
    <property type="molecule type" value="Genomic_DNA"/>
</dbReference>
<comment type="caution">
    <text evidence="1">The sequence shown here is derived from an EMBL/GenBank/DDBJ whole genome shotgun (WGS) entry which is preliminary data.</text>
</comment>
<dbReference type="AlphaFoldDB" id="A0A0V0U693"/>
<gene>
    <name evidence="1" type="ORF">T05_12284</name>
</gene>
<accession>A0A0V0U693</accession>
<dbReference type="Proteomes" id="UP000055048">
    <property type="component" value="Unassembled WGS sequence"/>
</dbReference>
<proteinExistence type="predicted"/>
<organism evidence="1 2">
    <name type="scientific">Trichinella murrelli</name>
    <dbReference type="NCBI Taxonomy" id="144512"/>
    <lineage>
        <taxon>Eukaryota</taxon>
        <taxon>Metazoa</taxon>
        <taxon>Ecdysozoa</taxon>
        <taxon>Nematoda</taxon>
        <taxon>Enoplea</taxon>
        <taxon>Dorylaimia</taxon>
        <taxon>Trichinellida</taxon>
        <taxon>Trichinellidae</taxon>
        <taxon>Trichinella</taxon>
    </lineage>
</organism>
<evidence type="ECO:0000313" key="2">
    <source>
        <dbReference type="Proteomes" id="UP000055048"/>
    </source>
</evidence>
<name>A0A0V0U693_9BILA</name>
<keyword evidence="2" id="KW-1185">Reference proteome</keyword>
<evidence type="ECO:0000313" key="1">
    <source>
        <dbReference type="EMBL" id="KRX46439.1"/>
    </source>
</evidence>
<dbReference type="OrthoDB" id="5915469at2759"/>
<protein>
    <submittedName>
        <fullName evidence="1">Uncharacterized protein</fullName>
    </submittedName>
</protein>
<reference evidence="1 2" key="1">
    <citation type="submission" date="2015-01" db="EMBL/GenBank/DDBJ databases">
        <title>Evolution of Trichinella species and genotypes.</title>
        <authorList>
            <person name="Korhonen P.K."/>
            <person name="Edoardo P."/>
            <person name="Giuseppe L.R."/>
            <person name="Gasser R.B."/>
        </authorList>
    </citation>
    <scope>NUCLEOTIDE SEQUENCE [LARGE SCALE GENOMIC DNA]</scope>
    <source>
        <strain evidence="1">ISS417</strain>
    </source>
</reference>